<name>C3X174_9BURK</name>
<accession>C3X174</accession>
<feature type="compositionally biased region" description="Low complexity" evidence="7">
    <location>
        <begin position="392"/>
        <end position="404"/>
    </location>
</feature>
<feature type="region of interest" description="Disordered" evidence="7">
    <location>
        <begin position="52"/>
        <end position="76"/>
    </location>
</feature>
<comment type="subunit">
    <text evidence="6">HflC and HflK may interact to form a multimeric complex.</text>
</comment>
<dbReference type="CDD" id="cd03404">
    <property type="entry name" value="SPFH_HflK"/>
    <property type="match status" value="1"/>
</dbReference>
<proteinExistence type="inferred from homology"/>
<feature type="compositionally biased region" description="Basic and acidic residues" evidence="7">
    <location>
        <begin position="19"/>
        <end position="32"/>
    </location>
</feature>
<evidence type="ECO:0000259" key="8">
    <source>
        <dbReference type="SMART" id="SM00244"/>
    </source>
</evidence>
<comment type="similarity">
    <text evidence="2 6">Belongs to the band 7/mec-2 family. HflK subfamily.</text>
</comment>
<dbReference type="SUPFAM" id="SSF117892">
    <property type="entry name" value="Band 7/SPFH domain"/>
    <property type="match status" value="1"/>
</dbReference>
<evidence type="ECO:0000256" key="5">
    <source>
        <dbReference type="ARBA" id="ARBA00023136"/>
    </source>
</evidence>
<feature type="compositionally biased region" description="Acidic residues" evidence="7">
    <location>
        <begin position="61"/>
        <end position="72"/>
    </location>
</feature>
<evidence type="ECO:0000256" key="4">
    <source>
        <dbReference type="ARBA" id="ARBA00022989"/>
    </source>
</evidence>
<keyword evidence="5 6" id="KW-0472">Membrane</keyword>
<protein>
    <recommendedName>
        <fullName evidence="6">Protein HflK</fullName>
    </recommendedName>
</protein>
<dbReference type="InterPro" id="IPR050710">
    <property type="entry name" value="Band7/mec-2_domain"/>
</dbReference>
<evidence type="ECO:0000256" key="7">
    <source>
        <dbReference type="SAM" id="MobiDB-lite"/>
    </source>
</evidence>
<dbReference type="PANTHER" id="PTHR43327">
    <property type="entry name" value="STOMATIN-LIKE PROTEIN 2, MITOCHONDRIAL"/>
    <property type="match status" value="1"/>
</dbReference>
<keyword evidence="4 6" id="KW-1133">Transmembrane helix</keyword>
<dbReference type="Proteomes" id="UP000003973">
    <property type="component" value="Unassembled WGS sequence"/>
</dbReference>
<feature type="region of interest" description="Disordered" evidence="7">
    <location>
        <begin position="1"/>
        <end position="32"/>
    </location>
</feature>
<dbReference type="Pfam" id="PF01145">
    <property type="entry name" value="Band_7"/>
    <property type="match status" value="1"/>
</dbReference>
<dbReference type="InterPro" id="IPR001107">
    <property type="entry name" value="Band_7"/>
</dbReference>
<reference evidence="9" key="1">
    <citation type="submission" date="2011-10" db="EMBL/GenBank/DDBJ databases">
        <title>The Genome Sequence of Oxalobacter formigenes HOxBLS.</title>
        <authorList>
            <consortium name="The Broad Institute Genome Sequencing Platform"/>
            <person name="Earl A."/>
            <person name="Ward D."/>
            <person name="Feldgarden M."/>
            <person name="Gevers D."/>
            <person name="Allison M.J."/>
            <person name="Humphrey S."/>
            <person name="Young S.K."/>
            <person name="Zeng Q."/>
            <person name="Gargeya S."/>
            <person name="Fitzgerald M."/>
            <person name="Haas B."/>
            <person name="Abouelleil A."/>
            <person name="Alvarado L."/>
            <person name="Arachchi H.M."/>
            <person name="Berlin A."/>
            <person name="Brown A."/>
            <person name="Chapman S.B."/>
            <person name="Chen Z."/>
            <person name="Dunbar C."/>
            <person name="Freedman E."/>
            <person name="Gearin G."/>
            <person name="Goldberg J."/>
            <person name="Griggs A."/>
            <person name="Gujja S."/>
            <person name="Heiman D."/>
            <person name="Howarth C."/>
            <person name="Larson L."/>
            <person name="Lui A."/>
            <person name="MacDonald P.J.P."/>
            <person name="Montmayeur A."/>
            <person name="Murphy C."/>
            <person name="Neiman D."/>
            <person name="Pearson M."/>
            <person name="Priest M."/>
            <person name="Roberts A."/>
            <person name="Saif S."/>
            <person name="Shea T."/>
            <person name="Shenoy N."/>
            <person name="Sisk P."/>
            <person name="Stolte C."/>
            <person name="Sykes S."/>
            <person name="Wortman J."/>
            <person name="Nusbaum C."/>
            <person name="Birren B."/>
        </authorList>
    </citation>
    <scope>NUCLEOTIDE SEQUENCE [LARGE SCALE GENOMIC DNA]</scope>
    <source>
        <strain evidence="9">HOxBLS</strain>
    </source>
</reference>
<dbReference type="InterPro" id="IPR036013">
    <property type="entry name" value="Band_7/SPFH_dom_sf"/>
</dbReference>
<evidence type="ECO:0000313" key="10">
    <source>
        <dbReference type="Proteomes" id="UP000003973"/>
    </source>
</evidence>
<feature type="compositionally biased region" description="Basic and acidic residues" evidence="7">
    <location>
        <begin position="406"/>
        <end position="421"/>
    </location>
</feature>
<dbReference type="InterPro" id="IPR010201">
    <property type="entry name" value="HflK"/>
</dbReference>
<evidence type="ECO:0000256" key="6">
    <source>
        <dbReference type="RuleBase" id="RU364113"/>
    </source>
</evidence>
<keyword evidence="10" id="KW-1185">Reference proteome</keyword>
<sequence length="421" mass="47795">MLFSPLPDSSKPDPLCDDLFGHGHGFDREQPPDVEKMWKDFNRRLNRLFRWKRKKDQKPEDPEDPNKDDDDPFGDREARPRGLKIALGLILLIATVFWLGTGFYSVQEGQTGVVMTFGRFSRFAPSGINWRIPWPIQSHEVVNVSQVRTVEVGYRNNLRNKKLEEALMLTNDENIVDIQFAVQYKLKDAADWVFNNRDQEDMVRQVAESAIREVVGGKKMDFVLYEGRDQIAMDAQKIMQEIFDQYRSGVLVTNVTMQGVQPPEQVQAAFDDAVKAGQDRERLKNEGQAYANDVIPRARGAAARLKEEAEAYRHKVVANAEGDASRFRQIVAEYQKAPAVTRDRMYLETMQQIFANTTKMMVDAKTGNNLLYLPLDRLIAQTGSPDSERNGSQSASSSDSSASARGGEKERAREDRVRGGR</sequence>
<comment type="subcellular location">
    <subcellularLocation>
        <location evidence="1">Membrane</location>
        <topology evidence="1">Single-pass membrane protein</topology>
    </subcellularLocation>
</comment>
<dbReference type="SMART" id="SM00244">
    <property type="entry name" value="PHB"/>
    <property type="match status" value="1"/>
</dbReference>
<evidence type="ECO:0000256" key="1">
    <source>
        <dbReference type="ARBA" id="ARBA00004167"/>
    </source>
</evidence>
<comment type="caution">
    <text evidence="9">The sequence shown here is derived from an EMBL/GenBank/DDBJ whole genome shotgun (WGS) entry which is preliminary data.</text>
</comment>
<dbReference type="RefSeq" id="WP_020995346.1">
    <property type="nucleotide sequence ID" value="NZ_CABMNL010000001.1"/>
</dbReference>
<evidence type="ECO:0000256" key="2">
    <source>
        <dbReference type="ARBA" id="ARBA00006971"/>
    </source>
</evidence>
<dbReference type="AlphaFoldDB" id="C3X174"/>
<dbReference type="PANTHER" id="PTHR43327:SF2">
    <property type="entry name" value="MODULATOR OF FTSH PROTEASE HFLK"/>
    <property type="match status" value="1"/>
</dbReference>
<dbReference type="EMBL" id="ACDP02000029">
    <property type="protein sequence ID" value="EEO26960.2"/>
    <property type="molecule type" value="Genomic_DNA"/>
</dbReference>
<feature type="transmembrane region" description="Helical" evidence="6">
    <location>
        <begin position="85"/>
        <end position="106"/>
    </location>
</feature>
<feature type="region of interest" description="Disordered" evidence="7">
    <location>
        <begin position="381"/>
        <end position="421"/>
    </location>
</feature>
<dbReference type="HOGENOM" id="CLU_039173_1_0_4"/>
<dbReference type="NCBIfam" id="TIGR01933">
    <property type="entry name" value="hflK"/>
    <property type="match status" value="1"/>
</dbReference>
<evidence type="ECO:0000256" key="3">
    <source>
        <dbReference type="ARBA" id="ARBA00022692"/>
    </source>
</evidence>
<keyword evidence="3 6" id="KW-0812">Transmembrane</keyword>
<feature type="compositionally biased region" description="Low complexity" evidence="7">
    <location>
        <begin position="1"/>
        <end position="13"/>
    </location>
</feature>
<dbReference type="eggNOG" id="COG0330">
    <property type="taxonomic scope" value="Bacteria"/>
</dbReference>
<dbReference type="Gene3D" id="3.30.479.30">
    <property type="entry name" value="Band 7 domain"/>
    <property type="match status" value="1"/>
</dbReference>
<evidence type="ECO:0000313" key="9">
    <source>
        <dbReference type="EMBL" id="EEO26960.2"/>
    </source>
</evidence>
<organism evidence="9 10">
    <name type="scientific">Oxalobacter paraformigenes</name>
    <dbReference type="NCBI Taxonomy" id="556268"/>
    <lineage>
        <taxon>Bacteria</taxon>
        <taxon>Pseudomonadati</taxon>
        <taxon>Pseudomonadota</taxon>
        <taxon>Betaproteobacteria</taxon>
        <taxon>Burkholderiales</taxon>
        <taxon>Oxalobacteraceae</taxon>
        <taxon>Oxalobacter</taxon>
    </lineage>
</organism>
<comment type="function">
    <text evidence="6">HflC and HflK could encode or regulate a protease.</text>
</comment>
<gene>
    <name evidence="9" type="ORF">OFAG_00113</name>
</gene>
<dbReference type="GO" id="GO:0016020">
    <property type="term" value="C:membrane"/>
    <property type="evidence" value="ECO:0007669"/>
    <property type="project" value="UniProtKB-SubCell"/>
</dbReference>
<feature type="domain" description="Band 7" evidence="8">
    <location>
        <begin position="101"/>
        <end position="274"/>
    </location>
</feature>